<evidence type="ECO:0000256" key="10">
    <source>
        <dbReference type="ARBA" id="ARBA00023167"/>
    </source>
</evidence>
<sequence length="427" mass="47604">MDKKVRVGILGLGTVGSAIPFLLKEQQNKIEKMTKVSIEIEKVFVRNIASKKMIADKFNLNLTSDISDILENDDIQIVIEVMGGTELAKESIITALKNKKHVITANKDLMAQHGTELEKIAQENKCCLYYEAAVAGGIPILRTISNNYKVDKITSVYGIVNGTTNYMLTQMTKQNWTYNEALNEAQKLGFAESDPKNDVEGIDAAYKMVILTKFCFGMGLDMKQVSTQGITKVTLRDIQLANALGYQIKLLGSSKLTSKGIITEVSPLLVPNNHPLASVENEMNAVFINSVGMEETMYYGPGAGANPTATSILSDLLSVIELMDQTENILPFSSFYEGLTLANQAEIMSKYFLTFELENTEKMIEEIKMIIDMTCSNVVHFQTQITEGKKLEMIILIDKITSQQLKELIDNIRNKYKINNEVSYKLI</sequence>
<keyword evidence="13 14" id="KW-0521">NADP</keyword>
<dbReference type="InterPro" id="IPR019811">
    <property type="entry name" value="HDH_CS"/>
</dbReference>
<evidence type="ECO:0000256" key="5">
    <source>
        <dbReference type="ARBA" id="ARBA00013376"/>
    </source>
</evidence>
<evidence type="ECO:0000256" key="9">
    <source>
        <dbReference type="ARBA" id="ARBA00023053"/>
    </source>
</evidence>
<dbReference type="FunFam" id="3.30.360.10:FF:000005">
    <property type="entry name" value="Homoserine dehydrogenase"/>
    <property type="match status" value="1"/>
</dbReference>
<dbReference type="Pfam" id="PF03447">
    <property type="entry name" value="NAD_binding_3"/>
    <property type="match status" value="1"/>
</dbReference>
<dbReference type="GO" id="GO:0004412">
    <property type="term" value="F:homoserine dehydrogenase activity"/>
    <property type="evidence" value="ECO:0007669"/>
    <property type="project" value="UniProtKB-EC"/>
</dbReference>
<reference evidence="19" key="1">
    <citation type="submission" date="2017-02" db="EMBL/GenBank/DDBJ databases">
        <authorList>
            <person name="Dridi B."/>
        </authorList>
    </citation>
    <scope>NUCLEOTIDE SEQUENCE [LARGE SCALE GENOMIC DNA]</scope>
    <source>
        <strain evidence="19">bH819</strain>
    </source>
</reference>
<feature type="binding site" evidence="13">
    <location>
        <begin position="10"/>
        <end position="17"/>
    </location>
    <ligand>
        <name>NADP(+)</name>
        <dbReference type="ChEBI" id="CHEBI:58349"/>
    </ligand>
</feature>
<feature type="domain" description="Homoserine dehydrogenase catalytic" evidence="16">
    <location>
        <begin position="139"/>
        <end position="317"/>
    </location>
</feature>
<dbReference type="InterPro" id="IPR001342">
    <property type="entry name" value="HDH_cat"/>
</dbReference>
<evidence type="ECO:0000259" key="17">
    <source>
        <dbReference type="Pfam" id="PF03447"/>
    </source>
</evidence>
<evidence type="ECO:0000256" key="6">
    <source>
        <dbReference type="ARBA" id="ARBA00022605"/>
    </source>
</evidence>
<organism evidence="18 19">
    <name type="scientific">Vagococcus fluvialis bH819</name>
    <dbReference type="NCBI Taxonomy" id="1255619"/>
    <lineage>
        <taxon>Bacteria</taxon>
        <taxon>Bacillati</taxon>
        <taxon>Bacillota</taxon>
        <taxon>Bacilli</taxon>
        <taxon>Lactobacillales</taxon>
        <taxon>Enterococcaceae</taxon>
        <taxon>Vagococcus</taxon>
    </lineage>
</organism>
<evidence type="ECO:0000313" key="19">
    <source>
        <dbReference type="Proteomes" id="UP000195918"/>
    </source>
</evidence>
<dbReference type="Gene3D" id="3.40.50.720">
    <property type="entry name" value="NAD(P)-binding Rossmann-like Domain"/>
    <property type="match status" value="1"/>
</dbReference>
<evidence type="ECO:0000313" key="18">
    <source>
        <dbReference type="EMBL" id="SLM86796.1"/>
    </source>
</evidence>
<dbReference type="EMBL" id="FWFD01000015">
    <property type="protein sequence ID" value="SLM86796.1"/>
    <property type="molecule type" value="Genomic_DNA"/>
</dbReference>
<feature type="domain" description="Aspartate/homoserine dehydrogenase NAD-binding" evidence="17">
    <location>
        <begin position="11"/>
        <end position="131"/>
    </location>
</feature>
<evidence type="ECO:0000256" key="7">
    <source>
        <dbReference type="ARBA" id="ARBA00022697"/>
    </source>
</evidence>
<feature type="binding site" evidence="13">
    <location>
        <position position="192"/>
    </location>
    <ligand>
        <name>L-homoserine</name>
        <dbReference type="ChEBI" id="CHEBI:57476"/>
    </ligand>
</feature>
<evidence type="ECO:0000256" key="13">
    <source>
        <dbReference type="PIRSR" id="PIRSR000098-2"/>
    </source>
</evidence>
<evidence type="ECO:0000256" key="15">
    <source>
        <dbReference type="RuleBase" id="RU004171"/>
    </source>
</evidence>
<keyword evidence="8 14" id="KW-0560">Oxidoreductase</keyword>
<gene>
    <name evidence="18" type="ORF">FM121_11915</name>
</gene>
<keyword evidence="19" id="KW-1185">Reference proteome</keyword>
<keyword evidence="9" id="KW-0915">Sodium</keyword>
<dbReference type="PANTHER" id="PTHR43331:SF1">
    <property type="entry name" value="HOMOSERINE DEHYDROGENASE"/>
    <property type="match status" value="1"/>
</dbReference>
<dbReference type="InterPro" id="IPR005106">
    <property type="entry name" value="Asp/hSer_DH_NAD-bd"/>
</dbReference>
<evidence type="ECO:0000256" key="2">
    <source>
        <dbReference type="ARBA" id="ARBA00005062"/>
    </source>
</evidence>
<proteinExistence type="inferred from homology"/>
<dbReference type="PANTHER" id="PTHR43331">
    <property type="entry name" value="HOMOSERINE DEHYDROGENASE"/>
    <property type="match status" value="1"/>
</dbReference>
<dbReference type="NCBIfam" id="NF004976">
    <property type="entry name" value="PRK06349.1"/>
    <property type="match status" value="1"/>
</dbReference>
<feature type="binding site" evidence="13">
    <location>
        <position position="107"/>
    </location>
    <ligand>
        <name>NADPH</name>
        <dbReference type="ChEBI" id="CHEBI:57783"/>
    </ligand>
</feature>
<evidence type="ECO:0000256" key="3">
    <source>
        <dbReference type="ARBA" id="ARBA00006753"/>
    </source>
</evidence>
<accession>A0A1X6WT44</accession>
<evidence type="ECO:0000256" key="12">
    <source>
        <dbReference type="PIRSR" id="PIRSR000098-1"/>
    </source>
</evidence>
<keyword evidence="6 14" id="KW-0028">Amino-acid biosynthesis</keyword>
<comment type="similarity">
    <text evidence="3 15">Belongs to the homoserine dehydrogenase family.</text>
</comment>
<dbReference type="UniPathway" id="UPA00050">
    <property type="reaction ID" value="UER00063"/>
</dbReference>
<dbReference type="Gene3D" id="3.30.70.260">
    <property type="match status" value="1"/>
</dbReference>
<dbReference type="InterPro" id="IPR016204">
    <property type="entry name" value="HDH"/>
</dbReference>
<keyword evidence="7 14" id="KW-0791">Threonine biosynthesis</keyword>
<dbReference type="GO" id="GO:0009086">
    <property type="term" value="P:methionine biosynthetic process"/>
    <property type="evidence" value="ECO:0007669"/>
    <property type="project" value="UniProtKB-KW"/>
</dbReference>
<dbReference type="Pfam" id="PF00742">
    <property type="entry name" value="Homoserine_dh"/>
    <property type="match status" value="1"/>
</dbReference>
<evidence type="ECO:0000256" key="11">
    <source>
        <dbReference type="ARBA" id="ARBA00048841"/>
    </source>
</evidence>
<keyword evidence="10 14" id="KW-0486">Methionine biosynthesis</keyword>
<dbReference type="InterPro" id="IPR036291">
    <property type="entry name" value="NAD(P)-bd_dom_sf"/>
</dbReference>
<dbReference type="PROSITE" id="PS01042">
    <property type="entry name" value="HOMOSER_DHGENASE"/>
    <property type="match status" value="1"/>
</dbReference>
<dbReference type="AlphaFoldDB" id="A0A1X6WT44"/>
<dbReference type="SUPFAM" id="SSF55347">
    <property type="entry name" value="Glyceraldehyde-3-phosphate dehydrogenase-like, C-terminal domain"/>
    <property type="match status" value="1"/>
</dbReference>
<dbReference type="EC" id="1.1.1.3" evidence="4 14"/>
<evidence type="ECO:0000259" key="16">
    <source>
        <dbReference type="Pfam" id="PF00742"/>
    </source>
</evidence>
<dbReference type="PIRSF" id="PIRSF000098">
    <property type="entry name" value="Homoser_dehydrog"/>
    <property type="match status" value="1"/>
</dbReference>
<evidence type="ECO:0000256" key="4">
    <source>
        <dbReference type="ARBA" id="ARBA00013213"/>
    </source>
</evidence>
<comment type="pathway">
    <text evidence="1 14">Amino-acid biosynthesis; L-threonine biosynthesis; L-threonine from L-aspartate: step 3/5.</text>
</comment>
<evidence type="ECO:0000256" key="1">
    <source>
        <dbReference type="ARBA" id="ARBA00005056"/>
    </source>
</evidence>
<dbReference type="GO" id="GO:0050661">
    <property type="term" value="F:NADP binding"/>
    <property type="evidence" value="ECO:0007669"/>
    <property type="project" value="InterPro"/>
</dbReference>
<protein>
    <recommendedName>
        <fullName evidence="5 14">Homoserine dehydrogenase</fullName>
        <ecNumber evidence="4 14">1.1.1.3</ecNumber>
    </recommendedName>
</protein>
<dbReference type="SUPFAM" id="SSF51735">
    <property type="entry name" value="NAD(P)-binding Rossmann-fold domains"/>
    <property type="match status" value="1"/>
</dbReference>
<feature type="active site" description="Proton donor" evidence="12">
    <location>
        <position position="207"/>
    </location>
</feature>
<dbReference type="UniPathway" id="UPA00051">
    <property type="reaction ID" value="UER00465"/>
</dbReference>
<name>A0A1X6WT44_9ENTE</name>
<evidence type="ECO:0000256" key="8">
    <source>
        <dbReference type="ARBA" id="ARBA00023002"/>
    </source>
</evidence>
<dbReference type="Proteomes" id="UP000195918">
    <property type="component" value="Unassembled WGS sequence"/>
</dbReference>
<comment type="catalytic activity">
    <reaction evidence="11">
        <text>L-homoserine + NADP(+) = L-aspartate 4-semialdehyde + NADPH + H(+)</text>
        <dbReference type="Rhea" id="RHEA:15761"/>
        <dbReference type="ChEBI" id="CHEBI:15378"/>
        <dbReference type="ChEBI" id="CHEBI:57476"/>
        <dbReference type="ChEBI" id="CHEBI:57783"/>
        <dbReference type="ChEBI" id="CHEBI:58349"/>
        <dbReference type="ChEBI" id="CHEBI:537519"/>
        <dbReference type="EC" id="1.1.1.3"/>
    </reaction>
    <physiologicalReaction direction="right-to-left" evidence="11">
        <dbReference type="Rhea" id="RHEA:15763"/>
    </physiologicalReaction>
</comment>
<dbReference type="GO" id="GO:0009088">
    <property type="term" value="P:threonine biosynthetic process"/>
    <property type="evidence" value="ECO:0007669"/>
    <property type="project" value="UniProtKB-UniPathway"/>
</dbReference>
<comment type="pathway">
    <text evidence="2 14">Amino-acid biosynthesis; L-methionine biosynthesis via de novo pathway; L-homoserine from L-aspartate: step 3/3.</text>
</comment>
<dbReference type="OrthoDB" id="9808167at2"/>
<dbReference type="Gene3D" id="3.30.360.10">
    <property type="entry name" value="Dihydrodipicolinate Reductase, domain 2"/>
    <property type="match status" value="1"/>
</dbReference>
<dbReference type="RefSeq" id="WP_086952403.1">
    <property type="nucleotide sequence ID" value="NZ_FWFD01000015.1"/>
</dbReference>
<evidence type="ECO:0000256" key="14">
    <source>
        <dbReference type="RuleBase" id="RU000579"/>
    </source>
</evidence>